<sequence>MNLGHDPIQCLHVIAFWKWLEAEFGYQNIIFTLLRVQSNRVVFTTANKTVDCINCFQYETPPPRSSYLTITTTEFRRTQGWISLPALHRFRRISLRSLHRYKESALTQISETVNDAVFVGAAVQLAALINLLGPNRQPRAAAAVGEAPAQVRQCMIDPNLNRIINRVPLAENRTMMITFSRANPITERELRYFFDRYYGRNGIERVYMEVENRPVRPSCWYVLVVFRPAETATAMIFLHGQEGLVEFVINGKHATGLLLPFPG</sequence>
<evidence type="ECO:0000313" key="2">
    <source>
        <dbReference type="Proteomes" id="UP000195402"/>
    </source>
</evidence>
<dbReference type="AlphaFoldDB" id="A0A200R600"/>
<keyword evidence="2" id="KW-1185">Reference proteome</keyword>
<reference evidence="1 2" key="1">
    <citation type="journal article" date="2017" name="Mol. Plant">
        <title>The Genome of Medicinal Plant Macleaya cordata Provides New Insights into Benzylisoquinoline Alkaloids Metabolism.</title>
        <authorList>
            <person name="Liu X."/>
            <person name="Liu Y."/>
            <person name="Huang P."/>
            <person name="Ma Y."/>
            <person name="Qing Z."/>
            <person name="Tang Q."/>
            <person name="Cao H."/>
            <person name="Cheng P."/>
            <person name="Zheng Y."/>
            <person name="Yuan Z."/>
            <person name="Zhou Y."/>
            <person name="Liu J."/>
            <person name="Tang Z."/>
            <person name="Zhuo Y."/>
            <person name="Zhang Y."/>
            <person name="Yu L."/>
            <person name="Huang J."/>
            <person name="Yang P."/>
            <person name="Peng Q."/>
            <person name="Zhang J."/>
            <person name="Jiang W."/>
            <person name="Zhang Z."/>
            <person name="Lin K."/>
            <person name="Ro D.K."/>
            <person name="Chen X."/>
            <person name="Xiong X."/>
            <person name="Shang Y."/>
            <person name="Huang S."/>
            <person name="Zeng J."/>
        </authorList>
    </citation>
    <scope>NUCLEOTIDE SEQUENCE [LARGE SCALE GENOMIC DNA]</scope>
    <source>
        <strain evidence="2">cv. BLH2017</strain>
        <tissue evidence="1">Root</tissue>
    </source>
</reference>
<dbReference type="OrthoDB" id="1882251at2759"/>
<name>A0A200R600_MACCD</name>
<dbReference type="STRING" id="56857.A0A200R600"/>
<dbReference type="EMBL" id="MVGT01000437">
    <property type="protein sequence ID" value="OVA18162.1"/>
    <property type="molecule type" value="Genomic_DNA"/>
</dbReference>
<evidence type="ECO:0000313" key="1">
    <source>
        <dbReference type="EMBL" id="OVA18162.1"/>
    </source>
</evidence>
<protein>
    <submittedName>
        <fullName evidence="1">Uncharacterized protein</fullName>
    </submittedName>
</protein>
<organism evidence="1 2">
    <name type="scientific">Macleaya cordata</name>
    <name type="common">Five-seeded plume-poppy</name>
    <name type="synonym">Bocconia cordata</name>
    <dbReference type="NCBI Taxonomy" id="56857"/>
    <lineage>
        <taxon>Eukaryota</taxon>
        <taxon>Viridiplantae</taxon>
        <taxon>Streptophyta</taxon>
        <taxon>Embryophyta</taxon>
        <taxon>Tracheophyta</taxon>
        <taxon>Spermatophyta</taxon>
        <taxon>Magnoliopsida</taxon>
        <taxon>Ranunculales</taxon>
        <taxon>Papaveraceae</taxon>
        <taxon>Papaveroideae</taxon>
        <taxon>Macleaya</taxon>
    </lineage>
</organism>
<dbReference type="Proteomes" id="UP000195402">
    <property type="component" value="Unassembled WGS sequence"/>
</dbReference>
<dbReference type="PANTHER" id="PTHR33527">
    <property type="entry name" value="OS07G0274300 PROTEIN"/>
    <property type="match status" value="1"/>
</dbReference>
<dbReference type="PANTHER" id="PTHR33527:SF14">
    <property type="entry name" value="OS07G0274300 PROTEIN"/>
    <property type="match status" value="1"/>
</dbReference>
<accession>A0A200R600</accession>
<comment type="caution">
    <text evidence="1">The sequence shown here is derived from an EMBL/GenBank/DDBJ whole genome shotgun (WGS) entry which is preliminary data.</text>
</comment>
<proteinExistence type="predicted"/>
<gene>
    <name evidence="1" type="ORF">BVC80_1835g582</name>
</gene>
<dbReference type="InParanoid" id="A0A200R600"/>